<dbReference type="Gene3D" id="3.30.300.30">
    <property type="match status" value="1"/>
</dbReference>
<dbReference type="Gene3D" id="3.40.50.1820">
    <property type="entry name" value="alpha/beta hydrolase"/>
    <property type="match status" value="1"/>
</dbReference>
<dbReference type="Pfam" id="PF00550">
    <property type="entry name" value="PP-binding"/>
    <property type="match status" value="1"/>
</dbReference>
<dbReference type="InterPro" id="IPR025110">
    <property type="entry name" value="AMP-bd_C"/>
</dbReference>
<dbReference type="InterPro" id="IPR029058">
    <property type="entry name" value="AB_hydrolase_fold"/>
</dbReference>
<evidence type="ECO:0000313" key="2">
    <source>
        <dbReference type="EMBL" id="CQR28614.1"/>
    </source>
</evidence>
<evidence type="ECO:0000313" key="3">
    <source>
        <dbReference type="Proteomes" id="UP000078599"/>
    </source>
</evidence>
<name>A0ABM9T2A1_THIA3</name>
<proteinExistence type="predicted"/>
<organism evidence="2 3">
    <name type="scientific">Thiomonas arsenitoxydans (strain DSM 22701 / CIP 110005 / 3As)</name>
    <dbReference type="NCBI Taxonomy" id="426114"/>
    <lineage>
        <taxon>Bacteria</taxon>
        <taxon>Pseudomonadati</taxon>
        <taxon>Pseudomonadota</taxon>
        <taxon>Betaproteobacteria</taxon>
        <taxon>Burkholderiales</taxon>
        <taxon>Thiomonas</taxon>
    </lineage>
</organism>
<dbReference type="Proteomes" id="UP000078599">
    <property type="component" value="Unassembled WGS sequence"/>
</dbReference>
<dbReference type="PANTHER" id="PTHR45527">
    <property type="entry name" value="NONRIBOSOMAL PEPTIDE SYNTHETASE"/>
    <property type="match status" value="1"/>
</dbReference>
<dbReference type="InterPro" id="IPR009081">
    <property type="entry name" value="PP-bd_ACP"/>
</dbReference>
<dbReference type="SUPFAM" id="SSF56801">
    <property type="entry name" value="Acetyl-CoA synthetase-like"/>
    <property type="match status" value="1"/>
</dbReference>
<dbReference type="InterPro" id="IPR045851">
    <property type="entry name" value="AMP-bd_C_sf"/>
</dbReference>
<dbReference type="InterPro" id="IPR036736">
    <property type="entry name" value="ACP-like_sf"/>
</dbReference>
<sequence length="429" mass="46855">MEVPHRAVVNFLRSMAREPGLQSDDVLLAVTTLSFDIAVLELLLPLTVGARVVLADHAQSRDPFALRDLLQTSQATVLQATPSTWRMLLDVGWPGNPDPFRPPRLRAFIGGEALPADLAPRLLAACAEVWNLYGPTETTVWSTCWQVQPGQPIVIGRPIANTQVWILDPQGQLCPIGTPGEIHIGGAGVTLGYFQRPELTAERFIPDPFSADAQASLYKTGDLGRWRHDGQLEHLGRLDHQVKIRGFRIELGEIEAALREQAGVATCVLTTYAPTPQDVRLVAYLVAKPGAAPNPADLRQALRARLPDYMVPQHLVPLDALPLLPNGKLDRAALPAPQTAAPAAHTRQAARLPSTPQEQQIAAIWRELLGVERVQLTDNFFDLGGHSLLAMRAVIAIEQQLGWRIAPRRLIFESLGQLARPGAAEPHTV</sequence>
<keyword evidence="3" id="KW-1185">Reference proteome</keyword>
<reference evidence="2 3" key="1">
    <citation type="submission" date="2015-03" db="EMBL/GenBank/DDBJ databases">
        <authorList>
            <person name="Regsiter A."/>
            <person name="william w."/>
        </authorList>
    </citation>
    <scope>NUCLEOTIDE SEQUENCE [LARGE SCALE GENOMIC DNA]</scope>
    <source>
        <strain evidence="2 3">CB1</strain>
    </source>
</reference>
<evidence type="ECO:0000259" key="1">
    <source>
        <dbReference type="PROSITE" id="PS50075"/>
    </source>
</evidence>
<dbReference type="Gene3D" id="3.40.50.980">
    <property type="match status" value="1"/>
</dbReference>
<dbReference type="EMBL" id="CTRI01000003">
    <property type="protein sequence ID" value="CQR28614.1"/>
    <property type="molecule type" value="Genomic_DNA"/>
</dbReference>
<dbReference type="SUPFAM" id="SSF47336">
    <property type="entry name" value="ACP-like"/>
    <property type="match status" value="1"/>
</dbReference>
<dbReference type="InterPro" id="IPR000873">
    <property type="entry name" value="AMP-dep_synth/lig_dom"/>
</dbReference>
<dbReference type="PROSITE" id="PS50075">
    <property type="entry name" value="CARRIER"/>
    <property type="match status" value="1"/>
</dbReference>
<accession>A0ABM9T2A1</accession>
<dbReference type="Gene3D" id="2.30.38.10">
    <property type="entry name" value="Luciferase, Domain 3"/>
    <property type="match status" value="1"/>
</dbReference>
<dbReference type="PANTHER" id="PTHR45527:SF1">
    <property type="entry name" value="FATTY ACID SYNTHASE"/>
    <property type="match status" value="1"/>
</dbReference>
<comment type="caution">
    <text evidence="2">The sequence shown here is derived from an EMBL/GenBank/DDBJ whole genome shotgun (WGS) entry which is preliminary data.</text>
</comment>
<feature type="domain" description="Carrier" evidence="1">
    <location>
        <begin position="352"/>
        <end position="429"/>
    </location>
</feature>
<dbReference type="Pfam" id="PF13193">
    <property type="entry name" value="AMP-binding_C"/>
    <property type="match status" value="1"/>
</dbReference>
<gene>
    <name evidence="2" type="ORF">THICB1_110469</name>
</gene>
<dbReference type="Pfam" id="PF00501">
    <property type="entry name" value="AMP-binding"/>
    <property type="match status" value="1"/>
</dbReference>
<protein>
    <recommendedName>
        <fullName evidence="1">Carrier domain-containing protein</fullName>
    </recommendedName>
</protein>